<evidence type="ECO:0000256" key="1">
    <source>
        <dbReference type="SAM" id="SignalP"/>
    </source>
</evidence>
<protein>
    <submittedName>
        <fullName evidence="2">Uncharacterized protein</fullName>
    </submittedName>
</protein>
<evidence type="ECO:0000313" key="2">
    <source>
        <dbReference type="EMBL" id="CAE8662296.1"/>
    </source>
</evidence>
<feature type="non-terminal residue" evidence="2">
    <location>
        <position position="1"/>
    </location>
</feature>
<feature type="signal peptide" evidence="1">
    <location>
        <begin position="1"/>
        <end position="21"/>
    </location>
</feature>
<dbReference type="AlphaFoldDB" id="A0A813J2W7"/>
<proteinExistence type="predicted"/>
<evidence type="ECO:0000313" key="3">
    <source>
        <dbReference type="Proteomes" id="UP000626109"/>
    </source>
</evidence>
<name>A0A813J2W7_POLGL</name>
<accession>A0A813J2W7</accession>
<sequence>MTVVMLFLASQLLFTLPLVQGAAQQQVKASCNALAEGCPAAGGAILLAHRFSTRRHAHYSSEEATAQTASVLKALAGATIGHALPNHTLGVLESMAKMDEADGLDVKRTDKYEGLWHPEAAYFKNASAFKAHLSSKVILKEAGLSLYFHPLFPTNIGHGIFDGIYPAFVAMVKFGFQDRPFRPVVVVAPDCVDPSDEDSAIKPGDLVEAYLPDPTHGKTLRPVQVVFRRDLGTNKTALCEFQEGLDSSGLELGAQNVGVGSDAQKKCCEACALTFGCKAGVIVAEMCYLKGSCPGNADPSRCSYEREGGRVLCELTNADLGADVAVQAVAQGAEPGEELLIPGLWIIGKVRRRCMAERIYKAFGQTGELQRFYELERDSRGNGNVLFHFEELLVGSGGGGNMIADTSGAMGGSQAPYYAMSLFRNRIYHSQDINFTDDGLTSPTQLVPPGKDVDVIVIANKRFNNEADTAVIKSVIDGLNTQEGVRAEMIDWSKIGTPDNKFKKHLLRVLQADVYVSSIGTALQYVPFTRDGGVFVALGSVWHRAGRDFPTFMEQQLAGGGTPYLRTLYADPGKKLRLGLPHPSLGEDGYFAGLDEEVVTHRLKEAVDLVRSGFDIPVPPRKTFRLRAKSSWSFAEKMPRPAKPCRLEEMRIASARSWCGQSLSSTKLDPGARLGSARTKTPRCCESYGVLTTFRATVRL</sequence>
<feature type="chain" id="PRO_5032945414" evidence="1">
    <location>
        <begin position="22"/>
        <end position="700"/>
    </location>
</feature>
<dbReference type="Proteomes" id="UP000626109">
    <property type="component" value="Unassembled WGS sequence"/>
</dbReference>
<comment type="caution">
    <text evidence="2">The sequence shown here is derived from an EMBL/GenBank/DDBJ whole genome shotgun (WGS) entry which is preliminary data.</text>
</comment>
<organism evidence="2 3">
    <name type="scientific">Polarella glacialis</name>
    <name type="common">Dinoflagellate</name>
    <dbReference type="NCBI Taxonomy" id="89957"/>
    <lineage>
        <taxon>Eukaryota</taxon>
        <taxon>Sar</taxon>
        <taxon>Alveolata</taxon>
        <taxon>Dinophyceae</taxon>
        <taxon>Suessiales</taxon>
        <taxon>Suessiaceae</taxon>
        <taxon>Polarella</taxon>
    </lineage>
</organism>
<dbReference type="EMBL" id="CAJNNW010018059">
    <property type="protein sequence ID" value="CAE8662296.1"/>
    <property type="molecule type" value="Genomic_DNA"/>
</dbReference>
<gene>
    <name evidence="2" type="ORF">PGLA2088_LOCUS14813</name>
</gene>
<keyword evidence="1" id="KW-0732">Signal</keyword>
<reference evidence="2" key="1">
    <citation type="submission" date="2021-02" db="EMBL/GenBank/DDBJ databases">
        <authorList>
            <person name="Dougan E. K."/>
            <person name="Rhodes N."/>
            <person name="Thang M."/>
            <person name="Chan C."/>
        </authorList>
    </citation>
    <scope>NUCLEOTIDE SEQUENCE</scope>
</reference>